<name>A0A2G5SNF1_9PELO</name>
<keyword evidence="3" id="KW-1185">Reference proteome</keyword>
<dbReference type="Gene3D" id="1.10.510.10">
    <property type="entry name" value="Transferase(Phosphotransferase) domain 1"/>
    <property type="match status" value="1"/>
</dbReference>
<reference evidence="3" key="1">
    <citation type="submission" date="2017-10" db="EMBL/GenBank/DDBJ databases">
        <title>Rapid genome shrinkage in a self-fertile nematode reveals novel sperm competition proteins.</title>
        <authorList>
            <person name="Yin D."/>
            <person name="Schwarz E.M."/>
            <person name="Thomas C.G."/>
            <person name="Felde R.L."/>
            <person name="Korf I.F."/>
            <person name="Cutter A.D."/>
            <person name="Schartner C.M."/>
            <person name="Ralston E.J."/>
            <person name="Meyer B.J."/>
            <person name="Haag E.S."/>
        </authorList>
    </citation>
    <scope>NUCLEOTIDE SEQUENCE [LARGE SCALE GENOMIC DNA]</scope>
    <source>
        <strain evidence="3">JU1422</strain>
    </source>
</reference>
<comment type="caution">
    <text evidence="2">The sequence shown here is derived from an EMBL/GenBank/DDBJ whole genome shotgun (WGS) entry which is preliminary data.</text>
</comment>
<dbReference type="SMART" id="SM00220">
    <property type="entry name" value="S_TKc"/>
    <property type="match status" value="1"/>
</dbReference>
<dbReference type="InterPro" id="IPR011009">
    <property type="entry name" value="Kinase-like_dom_sf"/>
</dbReference>
<dbReference type="SUPFAM" id="SSF56112">
    <property type="entry name" value="Protein kinase-like (PK-like)"/>
    <property type="match status" value="1"/>
</dbReference>
<protein>
    <recommendedName>
        <fullName evidence="1">Protein kinase domain-containing protein</fullName>
    </recommendedName>
</protein>
<sequence length="230" mass="25962">MSYINRDDILNDSYKAIEMVNEGFFCVIYSALDLKTNSIVAVKKLKFEGDADLKTEFEHLKLLAPFDYSPTPLAFGEDPADITFYVLSMEGRSLYELKSKNDSNKFSEKTTSLLLFHTLVAIKAIHESGVAHGDVTMMNIGVPMSLGKGRIIFFDYGCSVPVNPISQRRDVSNVLMVTGRVSNENRTLKDCRDQFENNPGTTVEELIEMITEETMFNPDALFDWELEKLA</sequence>
<dbReference type="AlphaFoldDB" id="A0A2G5SNF1"/>
<dbReference type="GO" id="GO:0005524">
    <property type="term" value="F:ATP binding"/>
    <property type="evidence" value="ECO:0007669"/>
    <property type="project" value="InterPro"/>
</dbReference>
<dbReference type="OrthoDB" id="5979581at2759"/>
<dbReference type="STRING" id="1611254.A0A2G5SNF1"/>
<organism evidence="2 3">
    <name type="scientific">Caenorhabditis nigoni</name>
    <dbReference type="NCBI Taxonomy" id="1611254"/>
    <lineage>
        <taxon>Eukaryota</taxon>
        <taxon>Metazoa</taxon>
        <taxon>Ecdysozoa</taxon>
        <taxon>Nematoda</taxon>
        <taxon>Chromadorea</taxon>
        <taxon>Rhabditida</taxon>
        <taxon>Rhabditina</taxon>
        <taxon>Rhabditomorpha</taxon>
        <taxon>Rhabditoidea</taxon>
        <taxon>Rhabditidae</taxon>
        <taxon>Peloderinae</taxon>
        <taxon>Caenorhabditis</taxon>
    </lineage>
</organism>
<dbReference type="Proteomes" id="UP000230233">
    <property type="component" value="Chromosome X"/>
</dbReference>
<evidence type="ECO:0000313" key="2">
    <source>
        <dbReference type="EMBL" id="PIC16391.1"/>
    </source>
</evidence>
<dbReference type="PROSITE" id="PS50011">
    <property type="entry name" value="PROTEIN_KINASE_DOM"/>
    <property type="match status" value="1"/>
</dbReference>
<feature type="domain" description="Protein kinase" evidence="1">
    <location>
        <begin position="14"/>
        <end position="230"/>
    </location>
</feature>
<gene>
    <name evidence="2" type="primary">Cnig_chr_X.g23013</name>
    <name evidence="2" type="ORF">B9Z55_023013</name>
</gene>
<dbReference type="EMBL" id="PDUG01000006">
    <property type="protein sequence ID" value="PIC16391.1"/>
    <property type="molecule type" value="Genomic_DNA"/>
</dbReference>
<accession>A0A2G5SNF1</accession>
<dbReference type="GO" id="GO:0004672">
    <property type="term" value="F:protein kinase activity"/>
    <property type="evidence" value="ECO:0007669"/>
    <property type="project" value="InterPro"/>
</dbReference>
<evidence type="ECO:0000259" key="1">
    <source>
        <dbReference type="PROSITE" id="PS50011"/>
    </source>
</evidence>
<evidence type="ECO:0000313" key="3">
    <source>
        <dbReference type="Proteomes" id="UP000230233"/>
    </source>
</evidence>
<dbReference type="Pfam" id="PF00069">
    <property type="entry name" value="Pkinase"/>
    <property type="match status" value="1"/>
</dbReference>
<dbReference type="Gene3D" id="3.30.200.20">
    <property type="entry name" value="Phosphorylase Kinase, domain 1"/>
    <property type="match status" value="1"/>
</dbReference>
<proteinExistence type="predicted"/>
<dbReference type="InterPro" id="IPR000719">
    <property type="entry name" value="Prot_kinase_dom"/>
</dbReference>